<dbReference type="RefSeq" id="XP_041429484.1">
    <property type="nucleotide sequence ID" value="XM_041573550.1"/>
</dbReference>
<dbReference type="GO" id="GO:0016020">
    <property type="term" value="C:membrane"/>
    <property type="evidence" value="ECO:0007669"/>
    <property type="project" value="UniProtKB-SubCell"/>
</dbReference>
<keyword evidence="4" id="KW-0325">Glycoprotein</keyword>
<dbReference type="InterPro" id="IPR007110">
    <property type="entry name" value="Ig-like_dom"/>
</dbReference>
<keyword evidence="2" id="KW-0732">Signal</keyword>
<dbReference type="SUPFAM" id="SSF48726">
    <property type="entry name" value="Immunoglobulin"/>
    <property type="match status" value="1"/>
</dbReference>
<proteinExistence type="predicted"/>
<organism evidence="5 6">
    <name type="scientific">Xenopus laevis</name>
    <name type="common">African clawed frog</name>
    <dbReference type="NCBI Taxonomy" id="8355"/>
    <lineage>
        <taxon>Eukaryota</taxon>
        <taxon>Metazoa</taxon>
        <taxon>Chordata</taxon>
        <taxon>Craniata</taxon>
        <taxon>Vertebrata</taxon>
        <taxon>Euteleostomi</taxon>
        <taxon>Amphibia</taxon>
        <taxon>Batrachia</taxon>
        <taxon>Anura</taxon>
        <taxon>Pipoidea</taxon>
        <taxon>Pipidae</taxon>
        <taxon>Xenopodinae</taxon>
        <taxon>Xenopus</taxon>
        <taxon>Xenopus</taxon>
    </lineage>
</organism>
<dbReference type="InterPro" id="IPR015631">
    <property type="entry name" value="CD2/SLAM_rcpt"/>
</dbReference>
<dbReference type="KEGG" id="xla:108699120"/>
<dbReference type="PaxDb" id="8355-A0A1L8FCE1"/>
<dbReference type="OMA" id="ATFSCMA"/>
<dbReference type="OrthoDB" id="8741746at2759"/>
<dbReference type="AlphaFoldDB" id="A0A1L8FCE1"/>
<dbReference type="PANTHER" id="PTHR12080">
    <property type="entry name" value="SIGNALING LYMPHOCYTIC ACTIVATION MOLECULE"/>
    <property type="match status" value="1"/>
</dbReference>
<dbReference type="Proteomes" id="UP000186698">
    <property type="component" value="Chromosome 8L"/>
</dbReference>
<evidence type="ECO:0000256" key="2">
    <source>
        <dbReference type="ARBA" id="ARBA00022729"/>
    </source>
</evidence>
<evidence type="ECO:0000313" key="6">
    <source>
        <dbReference type="RefSeq" id="XP_041429484.1"/>
    </source>
</evidence>
<dbReference type="GeneID" id="108699120"/>
<evidence type="ECO:0000256" key="1">
    <source>
        <dbReference type="ARBA" id="ARBA00004370"/>
    </source>
</evidence>
<comment type="subcellular location">
    <subcellularLocation>
        <location evidence="1">Membrane</location>
    </subcellularLocation>
</comment>
<gene>
    <name evidence="6" type="primary">LOC108699120</name>
</gene>
<name>A0A1L8FCE1_XENLA</name>
<protein>
    <submittedName>
        <fullName evidence="6">SLAM family member 5</fullName>
    </submittedName>
</protein>
<dbReference type="PANTHER" id="PTHR12080:SF55">
    <property type="entry name" value="LYMPHOCYTE FUNCTION-ASSOCIATED ANTIGEN 3"/>
    <property type="match status" value="1"/>
</dbReference>
<dbReference type="PROSITE" id="PS50835">
    <property type="entry name" value="IG_LIKE"/>
    <property type="match status" value="1"/>
</dbReference>
<reference evidence="6" key="1">
    <citation type="submission" date="2025-08" db="UniProtKB">
        <authorList>
            <consortium name="RefSeq"/>
        </authorList>
    </citation>
    <scope>IDENTIFICATION</scope>
    <source>
        <strain evidence="6">J_2021</strain>
        <tissue evidence="6">Erythrocytes</tissue>
    </source>
</reference>
<keyword evidence="3" id="KW-0472">Membrane</keyword>
<sequence>MNCFFYCQVIIFAAYKGVWSEVNCIDIKMVEVAAGEELTLQLDRPGIKETSWIYKGRHIATTKPNAAIEVKNRKLTTRLSSKPDGSLIMQHLISDDQGVYTADMYGKEEKDDFTQCYDVRVHKKISLADVEIHQSVTRNGTCTVTLMCTVNVPDVTPFWINTSAEDFDVTGNIVFVYKSHPNATFSCMAQNAVSNVSRTETPWRYCQEVESEIQRITAEKSSSLVLLLIVPVAVLLILFVIYWRKKNMKSPWGTKEKAAHVTEPAVVVNTVNTVNTVNNVVRKEGNEETTEDRHQNKDAQISIYSIVLPKV</sequence>
<dbReference type="STRING" id="8355.A0A1L8FCE1"/>
<dbReference type="InterPro" id="IPR036179">
    <property type="entry name" value="Ig-like_dom_sf"/>
</dbReference>
<evidence type="ECO:0000256" key="4">
    <source>
        <dbReference type="ARBA" id="ARBA00023180"/>
    </source>
</evidence>
<evidence type="ECO:0000256" key="3">
    <source>
        <dbReference type="ARBA" id="ARBA00023136"/>
    </source>
</evidence>
<dbReference type="InterPro" id="IPR013783">
    <property type="entry name" value="Ig-like_fold"/>
</dbReference>
<keyword evidence="5" id="KW-1185">Reference proteome</keyword>
<dbReference type="Gene3D" id="2.60.40.10">
    <property type="entry name" value="Immunoglobulins"/>
    <property type="match status" value="2"/>
</dbReference>
<accession>A0A1L8FCE1</accession>
<evidence type="ECO:0000313" key="5">
    <source>
        <dbReference type="Proteomes" id="UP000186698"/>
    </source>
</evidence>